<dbReference type="KEGG" id="hli:HLI_03135"/>
<sequence length="73" mass="8613">MNYKRESPEITRDDSDIHRQYQTDTKAHGGARAPRFQRYEEAELNDKIVRLGFFFDASLRKLQFFSSLSKKAV</sequence>
<evidence type="ECO:0000313" key="2">
    <source>
        <dbReference type="EMBL" id="QAS51277.1"/>
    </source>
</evidence>
<dbReference type="RefSeq" id="WP_128523032.1">
    <property type="nucleotide sequence ID" value="NZ_CP026118.1"/>
</dbReference>
<reference evidence="2 3" key="1">
    <citation type="submission" date="2018-01" db="EMBL/GenBank/DDBJ databases">
        <title>The whole genome sequencing and assembly of Halobacillus litoralis ERB031 strain.</title>
        <authorList>
            <person name="Lee S.-J."/>
            <person name="Park M.-K."/>
            <person name="Kim J.-Y."/>
            <person name="Lee Y.-J."/>
            <person name="Yi H."/>
            <person name="Bahn Y.-S."/>
            <person name="Kim J.F."/>
            <person name="Lee D.-W."/>
        </authorList>
    </citation>
    <scope>NUCLEOTIDE SEQUENCE [LARGE SCALE GENOMIC DNA]</scope>
    <source>
        <strain evidence="2 3">ERB 031</strain>
    </source>
</reference>
<gene>
    <name evidence="2" type="ORF">HLI_03135</name>
</gene>
<accession>A0A410M9B0</accession>
<dbReference type="EMBL" id="CP026118">
    <property type="protein sequence ID" value="QAS51277.1"/>
    <property type="molecule type" value="Genomic_DNA"/>
</dbReference>
<evidence type="ECO:0000256" key="1">
    <source>
        <dbReference type="SAM" id="MobiDB-lite"/>
    </source>
</evidence>
<protein>
    <submittedName>
        <fullName evidence="2">Uncharacterized protein</fullName>
    </submittedName>
</protein>
<feature type="region of interest" description="Disordered" evidence="1">
    <location>
        <begin position="1"/>
        <end position="34"/>
    </location>
</feature>
<dbReference type="Proteomes" id="UP000287756">
    <property type="component" value="Chromosome"/>
</dbReference>
<feature type="compositionally biased region" description="Basic and acidic residues" evidence="1">
    <location>
        <begin position="1"/>
        <end position="27"/>
    </location>
</feature>
<name>A0A410M9B0_9BACI</name>
<proteinExistence type="predicted"/>
<organism evidence="2 3">
    <name type="scientific">Halobacillus litoralis</name>
    <dbReference type="NCBI Taxonomy" id="45668"/>
    <lineage>
        <taxon>Bacteria</taxon>
        <taxon>Bacillati</taxon>
        <taxon>Bacillota</taxon>
        <taxon>Bacilli</taxon>
        <taxon>Bacillales</taxon>
        <taxon>Bacillaceae</taxon>
        <taxon>Halobacillus</taxon>
    </lineage>
</organism>
<dbReference type="AlphaFoldDB" id="A0A410M9B0"/>
<evidence type="ECO:0000313" key="3">
    <source>
        <dbReference type="Proteomes" id="UP000287756"/>
    </source>
</evidence>